<dbReference type="Gene3D" id="3.40.50.980">
    <property type="match status" value="1"/>
</dbReference>
<dbReference type="SUPFAM" id="SSF47336">
    <property type="entry name" value="ACP-like"/>
    <property type="match status" value="1"/>
</dbReference>
<dbReference type="Gene3D" id="2.30.38.10">
    <property type="entry name" value="Luciferase, Domain 3"/>
    <property type="match status" value="1"/>
</dbReference>
<feature type="region of interest" description="Disordered" evidence="1">
    <location>
        <begin position="335"/>
        <end position="369"/>
    </location>
</feature>
<dbReference type="PANTHER" id="PTHR45527:SF1">
    <property type="entry name" value="FATTY ACID SYNTHASE"/>
    <property type="match status" value="1"/>
</dbReference>
<dbReference type="GO" id="GO:0031177">
    <property type="term" value="F:phosphopantetheine binding"/>
    <property type="evidence" value="ECO:0007669"/>
    <property type="project" value="TreeGrafter"/>
</dbReference>
<dbReference type="OrthoDB" id="2472181at2"/>
<name>A0A4D4L5Z9_STRVO</name>
<proteinExistence type="predicted"/>
<evidence type="ECO:0000259" key="2">
    <source>
        <dbReference type="PROSITE" id="PS50075"/>
    </source>
</evidence>
<dbReference type="InterPro" id="IPR009081">
    <property type="entry name" value="PP-bd_ACP"/>
</dbReference>
<dbReference type="InterPro" id="IPR036736">
    <property type="entry name" value="ACP-like_sf"/>
</dbReference>
<dbReference type="InterPro" id="IPR045851">
    <property type="entry name" value="AMP-bd_C_sf"/>
</dbReference>
<evidence type="ECO:0000313" key="3">
    <source>
        <dbReference type="EMBL" id="GDY54616.1"/>
    </source>
</evidence>
<dbReference type="PROSITE" id="PS50075">
    <property type="entry name" value="CARRIER"/>
    <property type="match status" value="1"/>
</dbReference>
<gene>
    <name evidence="3" type="ORF">SVIO_052390</name>
</gene>
<sequence>MIRHRNVASLIAGTRTDFALSGDDAWTFFHSSAFDFSVWEIWGCLLTGGRLVVVPYWVTRDTELFYELLVEQKVTVLSQTPSAFAQVIEVDARLRSPLALRLVVFGGEPLDVGMLTPWFARHSPADCRLSNMFGITETTVHVTEQTVTPADVAIRTRSVGRPLPGWSVSVRDAEGRILPPGAPGEIYVGGAGVALGYLNQPELTAERFQDDPYGGGRIYRSGDRGRLRPDGRLDHLGRLDNQVKVRGHRIELDEIRNVLLSHPSVTGSAVVLRYETPGDTATARIDAYVVPGGTALSTAELLSHARGVLPDYMMPATVTEVASIPLTINGKVDTAALPEPAPRETAPERTGQTATAAADQATGPGESGDPLAHQILGLWRQILNTDIGPGDNFFERGGNSLLVIRLLREMRDHGLPRVSTQDFYRNSVARQFIQLVRGAQG</sequence>
<dbReference type="Gene3D" id="1.10.1200.10">
    <property type="entry name" value="ACP-like"/>
    <property type="match status" value="1"/>
</dbReference>
<dbReference type="InterPro" id="IPR025110">
    <property type="entry name" value="AMP-bd_C"/>
</dbReference>
<protein>
    <recommendedName>
        <fullName evidence="2">Carrier domain-containing protein</fullName>
    </recommendedName>
</protein>
<dbReference type="Pfam" id="PF13193">
    <property type="entry name" value="AMP-binding_C"/>
    <property type="match status" value="1"/>
</dbReference>
<evidence type="ECO:0000256" key="1">
    <source>
        <dbReference type="SAM" id="MobiDB-lite"/>
    </source>
</evidence>
<dbReference type="Pfam" id="PF00501">
    <property type="entry name" value="AMP-binding"/>
    <property type="match status" value="1"/>
</dbReference>
<dbReference type="SUPFAM" id="SSF56801">
    <property type="entry name" value="Acetyl-CoA synthetase-like"/>
    <property type="match status" value="1"/>
</dbReference>
<dbReference type="InterPro" id="IPR000873">
    <property type="entry name" value="AMP-dep_synth/lig_dom"/>
</dbReference>
<dbReference type="GO" id="GO:0005829">
    <property type="term" value="C:cytosol"/>
    <property type="evidence" value="ECO:0007669"/>
    <property type="project" value="TreeGrafter"/>
</dbReference>
<dbReference type="Gene3D" id="3.30.300.30">
    <property type="match status" value="1"/>
</dbReference>
<dbReference type="Proteomes" id="UP000301309">
    <property type="component" value="Unassembled WGS sequence"/>
</dbReference>
<organism evidence="3 4">
    <name type="scientific">Streptomyces violaceusniger</name>
    <dbReference type="NCBI Taxonomy" id="68280"/>
    <lineage>
        <taxon>Bacteria</taxon>
        <taxon>Bacillati</taxon>
        <taxon>Actinomycetota</taxon>
        <taxon>Actinomycetes</taxon>
        <taxon>Kitasatosporales</taxon>
        <taxon>Streptomycetaceae</taxon>
        <taxon>Streptomyces</taxon>
        <taxon>Streptomyces violaceusniger group</taxon>
    </lineage>
</organism>
<evidence type="ECO:0000313" key="4">
    <source>
        <dbReference type="Proteomes" id="UP000301309"/>
    </source>
</evidence>
<feature type="compositionally biased region" description="Low complexity" evidence="1">
    <location>
        <begin position="348"/>
        <end position="363"/>
    </location>
</feature>
<keyword evidence="4" id="KW-1185">Reference proteome</keyword>
<reference evidence="3 4" key="1">
    <citation type="journal article" date="2020" name="Int. J. Syst. Evol. Microbiol.">
        <title>Reclassification of Streptomyces castelarensis and Streptomyces sporoclivatus as later heterotypic synonyms of Streptomyces antimycoticus.</title>
        <authorList>
            <person name="Komaki H."/>
            <person name="Tamura T."/>
        </authorList>
    </citation>
    <scope>NUCLEOTIDE SEQUENCE [LARGE SCALE GENOMIC DNA]</scope>
    <source>
        <strain evidence="3 4">NBRC 13459</strain>
    </source>
</reference>
<dbReference type="EMBL" id="BJHW01000001">
    <property type="protein sequence ID" value="GDY54616.1"/>
    <property type="molecule type" value="Genomic_DNA"/>
</dbReference>
<dbReference type="GO" id="GO:0043041">
    <property type="term" value="P:amino acid activation for nonribosomal peptide biosynthetic process"/>
    <property type="evidence" value="ECO:0007669"/>
    <property type="project" value="TreeGrafter"/>
</dbReference>
<accession>A0A4D4L5Z9</accession>
<dbReference type="Pfam" id="PF00550">
    <property type="entry name" value="PP-binding"/>
    <property type="match status" value="1"/>
</dbReference>
<feature type="domain" description="Carrier" evidence="2">
    <location>
        <begin position="366"/>
        <end position="440"/>
    </location>
</feature>
<dbReference type="GO" id="GO:0044550">
    <property type="term" value="P:secondary metabolite biosynthetic process"/>
    <property type="evidence" value="ECO:0007669"/>
    <property type="project" value="TreeGrafter"/>
</dbReference>
<comment type="caution">
    <text evidence="3">The sequence shown here is derived from an EMBL/GenBank/DDBJ whole genome shotgun (WGS) entry which is preliminary data.</text>
</comment>
<dbReference type="AlphaFoldDB" id="A0A4D4L5Z9"/>
<dbReference type="PANTHER" id="PTHR45527">
    <property type="entry name" value="NONRIBOSOMAL PEPTIDE SYNTHETASE"/>
    <property type="match status" value="1"/>
</dbReference>